<dbReference type="AlphaFoldDB" id="A0A9Q3H1E5"/>
<protein>
    <submittedName>
        <fullName evidence="1">Uncharacterized protein</fullName>
    </submittedName>
</protein>
<proteinExistence type="predicted"/>
<evidence type="ECO:0000313" key="1">
    <source>
        <dbReference type="EMBL" id="MBW0487422.1"/>
    </source>
</evidence>
<evidence type="ECO:0000313" key="2">
    <source>
        <dbReference type="Proteomes" id="UP000765509"/>
    </source>
</evidence>
<dbReference type="Proteomes" id="UP000765509">
    <property type="component" value="Unassembled WGS sequence"/>
</dbReference>
<comment type="caution">
    <text evidence="1">The sequence shown here is derived from an EMBL/GenBank/DDBJ whole genome shotgun (WGS) entry which is preliminary data.</text>
</comment>
<reference evidence="1" key="1">
    <citation type="submission" date="2021-03" db="EMBL/GenBank/DDBJ databases">
        <title>Draft genome sequence of rust myrtle Austropuccinia psidii MF-1, a brazilian biotype.</title>
        <authorList>
            <person name="Quecine M.C."/>
            <person name="Pachon D.M.R."/>
            <person name="Bonatelli M.L."/>
            <person name="Correr F.H."/>
            <person name="Franceschini L.M."/>
            <person name="Leite T.F."/>
            <person name="Margarido G.R.A."/>
            <person name="Almeida C.A."/>
            <person name="Ferrarezi J.A."/>
            <person name="Labate C.A."/>
        </authorList>
    </citation>
    <scope>NUCLEOTIDE SEQUENCE</scope>
    <source>
        <strain evidence="1">MF-1</strain>
    </source>
</reference>
<organism evidence="1 2">
    <name type="scientific">Austropuccinia psidii MF-1</name>
    <dbReference type="NCBI Taxonomy" id="1389203"/>
    <lineage>
        <taxon>Eukaryota</taxon>
        <taxon>Fungi</taxon>
        <taxon>Dikarya</taxon>
        <taxon>Basidiomycota</taxon>
        <taxon>Pucciniomycotina</taxon>
        <taxon>Pucciniomycetes</taxon>
        <taxon>Pucciniales</taxon>
        <taxon>Sphaerophragmiaceae</taxon>
        <taxon>Austropuccinia</taxon>
    </lineage>
</organism>
<dbReference type="EMBL" id="AVOT02009129">
    <property type="protein sequence ID" value="MBW0487422.1"/>
    <property type="molecule type" value="Genomic_DNA"/>
</dbReference>
<accession>A0A9Q3H1E5</accession>
<gene>
    <name evidence="1" type="ORF">O181_027137</name>
</gene>
<sequence>MAKRPKDPQHPEWPYPSRLKPWPLKISRGHQAPSIRGFPSRSGRLLAQLNRPKSAGTRSGACMLLYTIMHHFSSVIQWWPFQEFIMQFRSNYPGKSSTSKEGFRPPVLKSMAATRRPFEEPNSLAFQVLGI</sequence>
<name>A0A9Q3H1E5_9BASI</name>
<keyword evidence="2" id="KW-1185">Reference proteome</keyword>